<comment type="caution">
    <text evidence="2">The sequence shown here is derived from an EMBL/GenBank/DDBJ whole genome shotgun (WGS) entry which is preliminary data.</text>
</comment>
<dbReference type="AlphaFoldDB" id="A0A1Y2HR71"/>
<sequence>MAGMYFDVCTARPNGLPVFRYSCKTLSKSRHTNGLAIQSREMSSKWSSKSKKSSATGSTSTSRLRVDGGAWKVSRMPDVAEDSAMTEWSTIFAVSSKATKPLRAPSCSRTCAATANTLASSGTSLPFGVVPASGDTYTPATTKPASLSACGSMAEARSSVEAARASGEWVSGMVRETSVGLLAGASSRPRMGLSTCLKAWSRAAK</sequence>
<keyword evidence="3" id="KW-1185">Reference proteome</keyword>
<accession>A0A1Y2HR71</accession>
<dbReference type="EMBL" id="MCFL01000014">
    <property type="protein sequence ID" value="ORZ37095.1"/>
    <property type="molecule type" value="Genomic_DNA"/>
</dbReference>
<name>A0A1Y2HR71_9FUNG</name>
<feature type="region of interest" description="Disordered" evidence="1">
    <location>
        <begin position="37"/>
        <end position="63"/>
    </location>
</feature>
<organism evidence="2 3">
    <name type="scientific">Catenaria anguillulae PL171</name>
    <dbReference type="NCBI Taxonomy" id="765915"/>
    <lineage>
        <taxon>Eukaryota</taxon>
        <taxon>Fungi</taxon>
        <taxon>Fungi incertae sedis</taxon>
        <taxon>Blastocladiomycota</taxon>
        <taxon>Blastocladiomycetes</taxon>
        <taxon>Blastocladiales</taxon>
        <taxon>Catenariaceae</taxon>
        <taxon>Catenaria</taxon>
    </lineage>
</organism>
<protein>
    <submittedName>
        <fullName evidence="2">Uncharacterized protein</fullName>
    </submittedName>
</protein>
<dbReference type="Proteomes" id="UP000193411">
    <property type="component" value="Unassembled WGS sequence"/>
</dbReference>
<reference evidence="2 3" key="1">
    <citation type="submission" date="2016-07" db="EMBL/GenBank/DDBJ databases">
        <title>Pervasive Adenine N6-methylation of Active Genes in Fungi.</title>
        <authorList>
            <consortium name="DOE Joint Genome Institute"/>
            <person name="Mondo S.J."/>
            <person name="Dannebaum R.O."/>
            <person name="Kuo R.C."/>
            <person name="Labutti K."/>
            <person name="Haridas S."/>
            <person name="Kuo A."/>
            <person name="Salamov A."/>
            <person name="Ahrendt S.R."/>
            <person name="Lipzen A."/>
            <person name="Sullivan W."/>
            <person name="Andreopoulos W.B."/>
            <person name="Clum A."/>
            <person name="Lindquist E."/>
            <person name="Daum C."/>
            <person name="Ramamoorthy G.K."/>
            <person name="Gryganskyi A."/>
            <person name="Culley D."/>
            <person name="Magnuson J.K."/>
            <person name="James T.Y."/>
            <person name="O'Malley M.A."/>
            <person name="Stajich J.E."/>
            <person name="Spatafora J.W."/>
            <person name="Visel A."/>
            <person name="Grigoriev I.V."/>
        </authorList>
    </citation>
    <scope>NUCLEOTIDE SEQUENCE [LARGE SCALE GENOMIC DNA]</scope>
    <source>
        <strain evidence="2 3">PL171</strain>
    </source>
</reference>
<proteinExistence type="predicted"/>
<gene>
    <name evidence="2" type="ORF">BCR44DRAFT_1431442</name>
</gene>
<evidence type="ECO:0000313" key="2">
    <source>
        <dbReference type="EMBL" id="ORZ37095.1"/>
    </source>
</evidence>
<evidence type="ECO:0000256" key="1">
    <source>
        <dbReference type="SAM" id="MobiDB-lite"/>
    </source>
</evidence>
<feature type="compositionally biased region" description="Low complexity" evidence="1">
    <location>
        <begin position="53"/>
        <end position="62"/>
    </location>
</feature>
<evidence type="ECO:0000313" key="3">
    <source>
        <dbReference type="Proteomes" id="UP000193411"/>
    </source>
</evidence>